<dbReference type="InterPro" id="IPR011059">
    <property type="entry name" value="Metal-dep_hydrolase_composite"/>
</dbReference>
<dbReference type="EMBL" id="BONO01000002">
    <property type="protein sequence ID" value="GIG35066.1"/>
    <property type="molecule type" value="Genomic_DNA"/>
</dbReference>
<dbReference type="Pfam" id="PF07969">
    <property type="entry name" value="Amidohydro_3"/>
    <property type="match status" value="1"/>
</dbReference>
<feature type="domain" description="Amidohydrolase 3" evidence="2">
    <location>
        <begin position="54"/>
        <end position="482"/>
    </location>
</feature>
<keyword evidence="4" id="KW-1185">Reference proteome</keyword>
<accession>A0A919U2E5</accession>
<dbReference type="AlphaFoldDB" id="A0A919U2E5"/>
<dbReference type="Gene3D" id="3.10.310.70">
    <property type="match status" value="1"/>
</dbReference>
<gene>
    <name evidence="3" type="ORF">Cpa01nite_04470</name>
</gene>
<dbReference type="InterPro" id="IPR032466">
    <property type="entry name" value="Metal_Hydrolase"/>
</dbReference>
<reference evidence="3" key="1">
    <citation type="submission" date="2021-01" db="EMBL/GenBank/DDBJ databases">
        <title>Whole genome shotgun sequence of Cellulomonas pakistanensis NBRC 110800.</title>
        <authorList>
            <person name="Komaki H."/>
            <person name="Tamura T."/>
        </authorList>
    </citation>
    <scope>NUCLEOTIDE SEQUENCE</scope>
    <source>
        <strain evidence="3">NBRC 110800</strain>
    </source>
</reference>
<dbReference type="PANTHER" id="PTHR22642">
    <property type="entry name" value="IMIDAZOLONEPROPIONASE"/>
    <property type="match status" value="1"/>
</dbReference>
<dbReference type="Proteomes" id="UP000642125">
    <property type="component" value="Unassembled WGS sequence"/>
</dbReference>
<sequence length="577" mass="57079">MSTTLYRGGAVLTPAVLAAPASAVAPSALLVADGVVAWVGGADEADGLADAADEVVDLRGALVTPGFVDAHAHVLDTGLVRAGVDLAGCASLADALAAVRDAATGAVGRRLAAEGSPLTGWGWAEDAWPEGRPPTRADLDAAAGGAPVYLGRVDLHSGVVSTSFAEVLGLRALPGWREDGSVTGEAHAAARAAVRDLPADARDARYRGALEAAARAGIVAVHEQSAPQTDTRAGLAALLALTADPGSALPLVVGYRAELCETADDVRALAAAVPGLTGVGGDLAADGSLGSRTAALRAPYADAATGWPHPAGRLDLTAEQVSNHVASATRAGLPAAFHVIGDRALDEVLLGVRVAAEVEGVEAVRAAGHRLEHASMLDAPALATLVLLGLTASVQPAFDDAWGGDDGMYAARLGRGRAASLHPLADLRAAGVPLAFGSDSPVTPFDPWGAVRAAVRHRTPDQRLPLAAALAAHTRGGWAAGRGGGRGAGAAVGRGEVGAVGDGGAGGSGVPGGAGGVGVSGGPAVAGDLAVGAPAHLAVWRVPEPGPGVLPALRDDDPLPECVRTVRAGVVLHDELG</sequence>
<feature type="signal peptide" evidence="1">
    <location>
        <begin position="1"/>
        <end position="23"/>
    </location>
</feature>
<evidence type="ECO:0000313" key="4">
    <source>
        <dbReference type="Proteomes" id="UP000642125"/>
    </source>
</evidence>
<dbReference type="Gene3D" id="3.20.20.140">
    <property type="entry name" value="Metal-dependent hydrolases"/>
    <property type="match status" value="1"/>
</dbReference>
<evidence type="ECO:0000313" key="3">
    <source>
        <dbReference type="EMBL" id="GIG35066.1"/>
    </source>
</evidence>
<protein>
    <submittedName>
        <fullName evidence="3">Amidohydrolase</fullName>
    </submittedName>
</protein>
<dbReference type="GO" id="GO:0016810">
    <property type="term" value="F:hydrolase activity, acting on carbon-nitrogen (but not peptide) bonds"/>
    <property type="evidence" value="ECO:0007669"/>
    <property type="project" value="InterPro"/>
</dbReference>
<dbReference type="Gene3D" id="2.30.40.10">
    <property type="entry name" value="Urease, subunit C, domain 1"/>
    <property type="match status" value="1"/>
</dbReference>
<name>A0A919U2E5_9CELL</name>
<dbReference type="InterPro" id="IPR013108">
    <property type="entry name" value="Amidohydro_3"/>
</dbReference>
<dbReference type="SUPFAM" id="SSF51556">
    <property type="entry name" value="Metallo-dependent hydrolases"/>
    <property type="match status" value="1"/>
</dbReference>
<dbReference type="SUPFAM" id="SSF51338">
    <property type="entry name" value="Composite domain of metallo-dependent hydrolases"/>
    <property type="match status" value="1"/>
</dbReference>
<evidence type="ECO:0000256" key="1">
    <source>
        <dbReference type="SAM" id="SignalP"/>
    </source>
</evidence>
<evidence type="ECO:0000259" key="2">
    <source>
        <dbReference type="Pfam" id="PF07969"/>
    </source>
</evidence>
<keyword evidence="1" id="KW-0732">Signal</keyword>
<proteinExistence type="predicted"/>
<organism evidence="3 4">
    <name type="scientific">Cellulomonas pakistanensis</name>
    <dbReference type="NCBI Taxonomy" id="992287"/>
    <lineage>
        <taxon>Bacteria</taxon>
        <taxon>Bacillati</taxon>
        <taxon>Actinomycetota</taxon>
        <taxon>Actinomycetes</taxon>
        <taxon>Micrococcales</taxon>
        <taxon>Cellulomonadaceae</taxon>
        <taxon>Cellulomonas</taxon>
    </lineage>
</organism>
<comment type="caution">
    <text evidence="3">The sequence shown here is derived from an EMBL/GenBank/DDBJ whole genome shotgun (WGS) entry which is preliminary data.</text>
</comment>
<feature type="chain" id="PRO_5036857770" evidence="1">
    <location>
        <begin position="24"/>
        <end position="577"/>
    </location>
</feature>
<dbReference type="RefSeq" id="WP_203667098.1">
    <property type="nucleotide sequence ID" value="NZ_BONO01000002.1"/>
</dbReference>
<dbReference type="PANTHER" id="PTHR22642:SF2">
    <property type="entry name" value="PROTEIN LONG AFTER FAR-RED 3"/>
    <property type="match status" value="1"/>
</dbReference>